<dbReference type="EMBL" id="CP029754">
    <property type="protein sequence ID" value="QDD70552.1"/>
    <property type="molecule type" value="Genomic_DNA"/>
</dbReference>
<organism evidence="1 2">
    <name type="scientific">Lactobacillus amylovorus</name>
    <dbReference type="NCBI Taxonomy" id="1604"/>
    <lineage>
        <taxon>Bacteria</taxon>
        <taxon>Bacillati</taxon>
        <taxon>Bacillota</taxon>
        <taxon>Bacilli</taxon>
        <taxon>Lactobacillales</taxon>
        <taxon>Lactobacillaceae</taxon>
        <taxon>Lactobacillus</taxon>
    </lineage>
</organism>
<dbReference type="Proteomes" id="UP000312326">
    <property type="component" value="Chromosome"/>
</dbReference>
<accession>A0A5B8EE19</accession>
<sequence length="112" mass="12916">MESLLYIDPNIFFPCFFGFLFVCFENQFKKISLKWCVVGLSATIILALLFPLIGLKRYLIWILTFSQMLIWALTYVFMAKKINKTVAFFLALLIGFIWALALASLVGVIYNI</sequence>
<gene>
    <name evidence="1" type="ORF">DM298_06550</name>
</gene>
<dbReference type="AlphaFoldDB" id="A0A5B8EE19"/>
<evidence type="ECO:0000313" key="1">
    <source>
        <dbReference type="EMBL" id="QDD70552.1"/>
    </source>
</evidence>
<reference evidence="1 2" key="1">
    <citation type="submission" date="2018-06" db="EMBL/GenBank/DDBJ databases">
        <title>Complete genome sequnece of Lactobacillus amylovorus PMRA3.</title>
        <authorList>
            <person name="Nam Y.-D."/>
            <person name="Chung W.-H."/>
            <person name="Park Y.S."/>
            <person name="Kang J."/>
        </authorList>
    </citation>
    <scope>NUCLEOTIDE SEQUENCE [LARGE SCALE GENOMIC DNA]</scope>
    <source>
        <strain evidence="1 2">PMRA3</strain>
    </source>
</reference>
<name>A0A5B8EE19_LACAM</name>
<dbReference type="RefSeq" id="WP_139962362.1">
    <property type="nucleotide sequence ID" value="NZ_CP029754.1"/>
</dbReference>
<proteinExistence type="predicted"/>
<protein>
    <submittedName>
        <fullName evidence="1">Uncharacterized protein</fullName>
    </submittedName>
</protein>
<evidence type="ECO:0000313" key="2">
    <source>
        <dbReference type="Proteomes" id="UP000312326"/>
    </source>
</evidence>